<evidence type="ECO:0000313" key="2">
    <source>
        <dbReference type="EMBL" id="CAI9941719.1"/>
    </source>
</evidence>
<evidence type="ECO:0000256" key="1">
    <source>
        <dbReference type="SAM" id="Phobius"/>
    </source>
</evidence>
<protein>
    <recommendedName>
        <fullName evidence="5">Transmembrane protein</fullName>
    </recommendedName>
</protein>
<dbReference type="EMBL" id="CAXDID020000109">
    <property type="protein sequence ID" value="CAL6029292.1"/>
    <property type="molecule type" value="Genomic_DNA"/>
</dbReference>
<feature type="transmembrane region" description="Helical" evidence="1">
    <location>
        <begin position="341"/>
        <end position="363"/>
    </location>
</feature>
<gene>
    <name evidence="2" type="ORF">HINF_LOCUS29364</name>
    <name evidence="3" type="ORF">HINF_LOCUS32221</name>
</gene>
<dbReference type="EMBL" id="CATOUU010000695">
    <property type="protein sequence ID" value="CAI9941719.1"/>
    <property type="molecule type" value="Genomic_DNA"/>
</dbReference>
<evidence type="ECO:0000313" key="3">
    <source>
        <dbReference type="EMBL" id="CAL6029292.1"/>
    </source>
</evidence>
<organism evidence="2">
    <name type="scientific">Hexamita inflata</name>
    <dbReference type="NCBI Taxonomy" id="28002"/>
    <lineage>
        <taxon>Eukaryota</taxon>
        <taxon>Metamonada</taxon>
        <taxon>Diplomonadida</taxon>
        <taxon>Hexamitidae</taxon>
        <taxon>Hexamitinae</taxon>
        <taxon>Hexamita</taxon>
    </lineage>
</organism>
<keyword evidence="4" id="KW-1185">Reference proteome</keyword>
<accession>A0AA86PWD6</accession>
<keyword evidence="1" id="KW-0472">Membrane</keyword>
<keyword evidence="1" id="KW-0812">Transmembrane</keyword>
<reference evidence="2" key="1">
    <citation type="submission" date="2023-06" db="EMBL/GenBank/DDBJ databases">
        <authorList>
            <person name="Kurt Z."/>
        </authorList>
    </citation>
    <scope>NUCLEOTIDE SEQUENCE</scope>
</reference>
<keyword evidence="1" id="KW-1133">Transmembrane helix</keyword>
<reference evidence="3 4" key="2">
    <citation type="submission" date="2024-07" db="EMBL/GenBank/DDBJ databases">
        <authorList>
            <person name="Akdeniz Z."/>
        </authorList>
    </citation>
    <scope>NUCLEOTIDE SEQUENCE [LARGE SCALE GENOMIC DNA]</scope>
</reference>
<name>A0AA86PWD6_9EUKA</name>
<proteinExistence type="predicted"/>
<sequence>MISIVLCVTANAKHIDALTPDMTLVNQEEQNYNLTKDITIIVGIQVPPAVVAGNQSADYSQFAFMGQAFVDEGCSIMYQDSTNSKTYAVQKEYSDAYFAVELSKQQDVNIEFIYLNVRSTCDLQLRLVAVAVHQLDAHAISLTKSQPQNTYFVHKHVPGVRKQGIFDINSPRMAEICIGSAPKLLNIMCADCRLELKTQPILEFEIEVDIHNSSLDYIYYSISQPGSPDFLISADIADVRKLDLKEKQQLLLEHANPLHFELSYDNKHKSLNVIQIENVTLCFTDQISFSRTDCSISIKKAGKYDITPEMVHSLLVYTDLATGIVELVISPKQSEKQSHLWVIWVVLGVVVIVVLILEFVFFFMRYKKQKQSLDNEQMPLYVK</sequence>
<evidence type="ECO:0008006" key="5">
    <source>
        <dbReference type="Google" id="ProtNLM"/>
    </source>
</evidence>
<evidence type="ECO:0000313" key="4">
    <source>
        <dbReference type="Proteomes" id="UP001642409"/>
    </source>
</evidence>
<dbReference type="Proteomes" id="UP001642409">
    <property type="component" value="Unassembled WGS sequence"/>
</dbReference>
<comment type="caution">
    <text evidence="2">The sequence shown here is derived from an EMBL/GenBank/DDBJ whole genome shotgun (WGS) entry which is preliminary data.</text>
</comment>
<dbReference type="AlphaFoldDB" id="A0AA86PWD6"/>